<evidence type="ECO:0000256" key="2">
    <source>
        <dbReference type="SAM" id="SignalP"/>
    </source>
</evidence>
<keyword evidence="4" id="KW-1185">Reference proteome</keyword>
<dbReference type="EMBL" id="OV170230">
    <property type="protein sequence ID" value="CAH0715904.1"/>
    <property type="molecule type" value="Genomic_DNA"/>
</dbReference>
<gene>
    <name evidence="3" type="ORF">BINO364_LOCUS2767</name>
</gene>
<evidence type="ECO:0008006" key="5">
    <source>
        <dbReference type="Google" id="ProtNLM"/>
    </source>
</evidence>
<keyword evidence="2" id="KW-0732">Signal</keyword>
<feature type="signal peptide" evidence="2">
    <location>
        <begin position="1"/>
        <end position="23"/>
    </location>
</feature>
<dbReference type="OrthoDB" id="6924246at2759"/>
<accession>A0A8J9Y3D5</accession>
<dbReference type="AlphaFoldDB" id="A0A8J9Y3D5"/>
<feature type="chain" id="PRO_5035469909" description="Ig-like domain-containing protein" evidence="2">
    <location>
        <begin position="24"/>
        <end position="302"/>
    </location>
</feature>
<evidence type="ECO:0000313" key="4">
    <source>
        <dbReference type="Proteomes" id="UP000838878"/>
    </source>
</evidence>
<name>A0A8J9Y3D5_9NEOP</name>
<keyword evidence="1" id="KW-1133">Transmembrane helix</keyword>
<feature type="non-terminal residue" evidence="3">
    <location>
        <position position="302"/>
    </location>
</feature>
<dbReference type="Proteomes" id="UP000838878">
    <property type="component" value="Chromosome 10"/>
</dbReference>
<organism evidence="3 4">
    <name type="scientific">Brenthis ino</name>
    <name type="common">lesser marbled fritillary</name>
    <dbReference type="NCBI Taxonomy" id="405034"/>
    <lineage>
        <taxon>Eukaryota</taxon>
        <taxon>Metazoa</taxon>
        <taxon>Ecdysozoa</taxon>
        <taxon>Arthropoda</taxon>
        <taxon>Hexapoda</taxon>
        <taxon>Insecta</taxon>
        <taxon>Pterygota</taxon>
        <taxon>Neoptera</taxon>
        <taxon>Endopterygota</taxon>
        <taxon>Lepidoptera</taxon>
        <taxon>Glossata</taxon>
        <taxon>Ditrysia</taxon>
        <taxon>Papilionoidea</taxon>
        <taxon>Nymphalidae</taxon>
        <taxon>Heliconiinae</taxon>
        <taxon>Argynnini</taxon>
        <taxon>Brenthis</taxon>
    </lineage>
</organism>
<evidence type="ECO:0000313" key="3">
    <source>
        <dbReference type="EMBL" id="CAH0715904.1"/>
    </source>
</evidence>
<reference evidence="3" key="1">
    <citation type="submission" date="2021-12" db="EMBL/GenBank/DDBJ databases">
        <authorList>
            <person name="Martin H S."/>
        </authorList>
    </citation>
    <scope>NUCLEOTIDE SEQUENCE</scope>
</reference>
<evidence type="ECO:0000256" key="1">
    <source>
        <dbReference type="SAM" id="Phobius"/>
    </source>
</evidence>
<keyword evidence="1" id="KW-0472">Membrane</keyword>
<sequence>MKSVVIVLFWFTYFHGDASKASATKMLQIDGLKNENILDNRGSESIFYKFTNNEVLILTCRRNQRPTYGTIRLSWYKSGVRVSSTIKDKLEQKFILNEFDADLTLECQLNKETSQNFNEDNLQYQERKEIKLKYEKYIPSSAEPETEISPRLEITLKEKNIVCGIITLIVIIIAFLLIFIMLKIYKSKEKKRIRTAKPTLNMRYSTSRDAHFEDPNFEELNVYSIPYSEAGKVYSVPIQPIETNKTLNTTGYNKFTKNNYHEYENKYQNQYNYVNQNISLPKDAANICDVNINNFKSNLYSI</sequence>
<proteinExistence type="predicted"/>
<feature type="transmembrane region" description="Helical" evidence="1">
    <location>
        <begin position="165"/>
        <end position="185"/>
    </location>
</feature>
<keyword evidence="1" id="KW-0812">Transmembrane</keyword>
<protein>
    <recommendedName>
        <fullName evidence="5">Ig-like domain-containing protein</fullName>
    </recommendedName>
</protein>